<evidence type="ECO:0000256" key="3">
    <source>
        <dbReference type="ARBA" id="ARBA00022723"/>
    </source>
</evidence>
<dbReference type="InterPro" id="IPR015813">
    <property type="entry name" value="Pyrv/PenolPyrv_kinase-like_dom"/>
</dbReference>
<evidence type="ECO:0000259" key="5">
    <source>
        <dbReference type="Pfam" id="PF03328"/>
    </source>
</evidence>
<organism evidence="6 7">
    <name type="scientific">Iodidimonas muriae</name>
    <dbReference type="NCBI Taxonomy" id="261467"/>
    <lineage>
        <taxon>Bacteria</taxon>
        <taxon>Pseudomonadati</taxon>
        <taxon>Pseudomonadota</taxon>
        <taxon>Alphaproteobacteria</taxon>
        <taxon>Iodidimonadales</taxon>
        <taxon>Iodidimonadaceae</taxon>
        <taxon>Iodidimonas</taxon>
    </lineage>
</organism>
<proteinExistence type="inferred from homology"/>
<gene>
    <name evidence="6" type="ORF">GCM10007972_11080</name>
</gene>
<dbReference type="InterPro" id="IPR040442">
    <property type="entry name" value="Pyrv_kinase-like_dom_sf"/>
</dbReference>
<dbReference type="GO" id="GO:0016829">
    <property type="term" value="F:lyase activity"/>
    <property type="evidence" value="ECO:0007669"/>
    <property type="project" value="UniProtKB-KW"/>
</dbReference>
<protein>
    <submittedName>
        <fullName evidence="6">CoA ester lyase</fullName>
    </submittedName>
</protein>
<dbReference type="Pfam" id="PF03328">
    <property type="entry name" value="HpcH_HpaI"/>
    <property type="match status" value="1"/>
</dbReference>
<evidence type="ECO:0000313" key="6">
    <source>
        <dbReference type="EMBL" id="GGO09499.1"/>
    </source>
</evidence>
<feature type="domain" description="HpcH/HpaI aldolase/citrate lyase" evidence="5">
    <location>
        <begin position="9"/>
        <end position="223"/>
    </location>
</feature>
<dbReference type="EMBL" id="BMOV01000003">
    <property type="protein sequence ID" value="GGO09499.1"/>
    <property type="molecule type" value="Genomic_DNA"/>
</dbReference>
<comment type="caution">
    <text evidence="6">The sequence shown here is derived from an EMBL/GenBank/DDBJ whole genome shotgun (WGS) entry which is preliminary data.</text>
</comment>
<evidence type="ECO:0000256" key="2">
    <source>
        <dbReference type="ARBA" id="ARBA00005568"/>
    </source>
</evidence>
<comment type="similarity">
    <text evidence="2">Belongs to the HpcH/HpaI aldolase family.</text>
</comment>
<name>A0ABQ2LBU4_9PROT</name>
<dbReference type="RefSeq" id="WP_188873602.1">
    <property type="nucleotide sequence ID" value="NZ_BMOV01000003.1"/>
</dbReference>
<sequence length="290" mass="31186">MPGSSRLRRSVLYMPGANSRALEKARTLPCDGVILDLEDAVAPDAKAKARQQIAEALTAGGYGTREVIVRINSLDGPWGREDLAAFASCRPDAILLPKVESPQQLCDLDEAMKKLGYDPETAIWAMMETPRGILAADKIAAGTDRLACFVMGTNDLAKDLHLTPTPAREGFATSFGLALLAARAFGLAILDGVYGDLQNTEGFEQECRQGVMLGFDGKTLVHPKQIGPANDLFRPSADAIAHATRMVTAWKDAEAQGKGVATLDGKMIEHLHIQDAQRLLALDHAIKERG</sequence>
<dbReference type="PANTHER" id="PTHR32308:SF10">
    <property type="entry name" value="CITRATE LYASE SUBUNIT BETA"/>
    <property type="match status" value="1"/>
</dbReference>
<keyword evidence="6" id="KW-0456">Lyase</keyword>
<keyword evidence="3" id="KW-0479">Metal-binding</keyword>
<dbReference type="PIRSF" id="PIRSF015582">
    <property type="entry name" value="Cit_lyase_B"/>
    <property type="match status" value="1"/>
</dbReference>
<comment type="cofactor">
    <cofactor evidence="1">
        <name>Mg(2+)</name>
        <dbReference type="ChEBI" id="CHEBI:18420"/>
    </cofactor>
</comment>
<reference evidence="7" key="1">
    <citation type="journal article" date="2019" name="Int. J. Syst. Evol. Microbiol.">
        <title>The Global Catalogue of Microorganisms (GCM) 10K type strain sequencing project: providing services to taxonomists for standard genome sequencing and annotation.</title>
        <authorList>
            <consortium name="The Broad Institute Genomics Platform"/>
            <consortium name="The Broad Institute Genome Sequencing Center for Infectious Disease"/>
            <person name="Wu L."/>
            <person name="Ma J."/>
        </authorList>
    </citation>
    <scope>NUCLEOTIDE SEQUENCE [LARGE SCALE GENOMIC DNA]</scope>
    <source>
        <strain evidence="7">JCM 17843</strain>
    </source>
</reference>
<keyword evidence="4" id="KW-0460">Magnesium</keyword>
<dbReference type="SUPFAM" id="SSF51621">
    <property type="entry name" value="Phosphoenolpyruvate/pyruvate domain"/>
    <property type="match status" value="1"/>
</dbReference>
<evidence type="ECO:0000313" key="7">
    <source>
        <dbReference type="Proteomes" id="UP000602381"/>
    </source>
</evidence>
<dbReference type="Proteomes" id="UP000602381">
    <property type="component" value="Unassembled WGS sequence"/>
</dbReference>
<accession>A0ABQ2LBU4</accession>
<dbReference type="InterPro" id="IPR005000">
    <property type="entry name" value="Aldolase/citrate-lyase_domain"/>
</dbReference>
<dbReference type="PANTHER" id="PTHR32308">
    <property type="entry name" value="LYASE BETA SUBUNIT, PUTATIVE (AFU_ORTHOLOGUE AFUA_4G13030)-RELATED"/>
    <property type="match status" value="1"/>
</dbReference>
<keyword evidence="7" id="KW-1185">Reference proteome</keyword>
<evidence type="ECO:0000256" key="1">
    <source>
        <dbReference type="ARBA" id="ARBA00001946"/>
    </source>
</evidence>
<dbReference type="Gene3D" id="3.20.20.60">
    <property type="entry name" value="Phosphoenolpyruvate-binding domains"/>
    <property type="match status" value="1"/>
</dbReference>
<evidence type="ECO:0000256" key="4">
    <source>
        <dbReference type="ARBA" id="ARBA00022842"/>
    </source>
</evidence>
<dbReference type="InterPro" id="IPR011206">
    <property type="entry name" value="Citrate_lyase_beta/mcl1/mcl2"/>
</dbReference>